<dbReference type="Pfam" id="PF05679">
    <property type="entry name" value="CHGN"/>
    <property type="match status" value="1"/>
</dbReference>
<sequence>MVTMHQCIFLFLGFIIGFHITLFVRQNQCRLIYATQFRPKTLSGELGNRKFLFVGVMTAEQLVETRAKAVYDTWGKTVPGTLTFFSSGETGKTLGLPVVTLPSVDDTYPPLKKSLMMIKYMHDFHIDEYEWFMRADDDVYVRNDRLVEFLHSLNSSDDIHLGHAGIGAKEELGMLSMNPGDNYCIGGPGVILSRSVLKKVAPHLEHCLETAPTTHEDIEVGRCIQRYAGVKCTWAYEMRTLFFHHYTEKGQIFHGDLNTNTIRDAITLHPIKEPAYMHRLHLHFKNVRIQQLQHQAVKLQRVLRNMDHLIQAEQTPQPVQSKVDLLDPREFHDQLPRNATEQWNMFTSNSFYFDEKLRSPGTGIRGALKIEFTNALDRNSDFLKEEARRIPNSGNRKIQKINYGYRRFHPLYGVEHIMQLTVKTEKKVRLENSGKTQQISTSRNRWFHTQLPFGNLLHKVEPLAVASSYVHFLVPLEGRLETFRRFMNNFEEVCLKPRLLVKLVVAYSSQVSSPDQHKAILKEYQNKYPLAGLIWIDVEGNFSRGIALSLAADQFDETALLFLCDVDLVFSKAFVDRCRMNTVLGKTVYYPIMFSQFEPELSHTNNTIRGSYYTINKDAGIWRTYSYGPACLHHRDLHAVGGFDTSIKGWGWEDVDLYEKFVNHTEIDVFRAADPDLIHIYHPVKCNHNLPDRQMTLCKGSKTSGLANQKSLVRAMIEISKNTKRSQLKL</sequence>
<keyword evidence="5 10" id="KW-0735">Signal-anchor</keyword>
<dbReference type="PANTHER" id="PTHR12369">
    <property type="entry name" value="CHONDROITIN SYNTHASE"/>
    <property type="match status" value="1"/>
</dbReference>
<reference evidence="11" key="2">
    <citation type="journal article" date="2023" name="Science">
        <title>Genomic signatures of disease resistance in endangered staghorn corals.</title>
        <authorList>
            <person name="Vollmer S.V."/>
            <person name="Selwyn J.D."/>
            <person name="Despard B.A."/>
            <person name="Roesel C.L."/>
        </authorList>
    </citation>
    <scope>NUCLEOTIDE SEQUENCE</scope>
    <source>
        <strain evidence="11">K2</strain>
    </source>
</reference>
<evidence type="ECO:0000256" key="5">
    <source>
        <dbReference type="ARBA" id="ARBA00022968"/>
    </source>
</evidence>
<name>A0AAD9Q488_ACRCE</name>
<comment type="caution">
    <text evidence="11">The sequence shown here is derived from an EMBL/GenBank/DDBJ whole genome shotgun (WGS) entry which is preliminary data.</text>
</comment>
<protein>
    <recommendedName>
        <fullName evidence="10">Hexosyltransferase</fullName>
        <ecNumber evidence="10">2.4.1.-</ecNumber>
    </recommendedName>
</protein>
<reference evidence="11" key="1">
    <citation type="journal article" date="2023" name="G3 (Bethesda)">
        <title>Whole genome assembly and annotation of the endangered Caribbean coral Acropora cervicornis.</title>
        <authorList>
            <person name="Selwyn J.D."/>
            <person name="Vollmer S.V."/>
        </authorList>
    </citation>
    <scope>NUCLEOTIDE SEQUENCE</scope>
    <source>
        <strain evidence="11">K2</strain>
    </source>
</reference>
<evidence type="ECO:0000256" key="3">
    <source>
        <dbReference type="ARBA" id="ARBA00022679"/>
    </source>
</evidence>
<keyword evidence="4 10" id="KW-0812">Transmembrane</keyword>
<feature type="transmembrane region" description="Helical" evidence="10">
    <location>
        <begin position="7"/>
        <end position="24"/>
    </location>
</feature>
<comment type="similarity">
    <text evidence="2 10">Belongs to the chondroitin N-acetylgalactosaminyltransferase family.</text>
</comment>
<comment type="subcellular location">
    <subcellularLocation>
        <location evidence="1 10">Golgi apparatus</location>
        <location evidence="1 10">Golgi stack membrane</location>
        <topology evidence="1 10">Single-pass type II membrane protein</topology>
    </subcellularLocation>
</comment>
<evidence type="ECO:0000313" key="12">
    <source>
        <dbReference type="Proteomes" id="UP001249851"/>
    </source>
</evidence>
<evidence type="ECO:0000256" key="4">
    <source>
        <dbReference type="ARBA" id="ARBA00022692"/>
    </source>
</evidence>
<keyword evidence="9" id="KW-0325">Glycoprotein</keyword>
<dbReference type="InterPro" id="IPR051227">
    <property type="entry name" value="CS_glycosyltransferase"/>
</dbReference>
<dbReference type="GO" id="GO:0047238">
    <property type="term" value="F:glucuronosyl-N-acetylgalactosaminyl-proteoglycan 4-beta-N-acetylgalactosaminyltransferase activity"/>
    <property type="evidence" value="ECO:0007669"/>
    <property type="project" value="TreeGrafter"/>
</dbReference>
<dbReference type="SUPFAM" id="SSF53448">
    <property type="entry name" value="Nucleotide-diphospho-sugar transferases"/>
    <property type="match status" value="2"/>
</dbReference>
<evidence type="ECO:0000313" key="11">
    <source>
        <dbReference type="EMBL" id="KAK2554444.1"/>
    </source>
</evidence>
<evidence type="ECO:0000256" key="7">
    <source>
        <dbReference type="ARBA" id="ARBA00023034"/>
    </source>
</evidence>
<dbReference type="InterPro" id="IPR029044">
    <property type="entry name" value="Nucleotide-diphossugar_trans"/>
</dbReference>
<keyword evidence="7 10" id="KW-0333">Golgi apparatus</keyword>
<proteinExistence type="inferred from homology"/>
<accession>A0AAD9Q488</accession>
<dbReference type="EC" id="2.4.1.-" evidence="10"/>
<keyword evidence="12" id="KW-1185">Reference proteome</keyword>
<dbReference type="Gene3D" id="3.90.550.10">
    <property type="entry name" value="Spore Coat Polysaccharide Biosynthesis Protein SpsA, Chain A"/>
    <property type="match status" value="1"/>
</dbReference>
<keyword evidence="8 10" id="KW-0472">Membrane</keyword>
<dbReference type="AlphaFoldDB" id="A0AAD9Q488"/>
<evidence type="ECO:0000256" key="8">
    <source>
        <dbReference type="ARBA" id="ARBA00023136"/>
    </source>
</evidence>
<dbReference type="EMBL" id="JARQWQ010000070">
    <property type="protein sequence ID" value="KAK2554444.1"/>
    <property type="molecule type" value="Genomic_DNA"/>
</dbReference>
<dbReference type="PANTHER" id="PTHR12369:SF11">
    <property type="entry name" value="HEXOSYLTRANSFERASE"/>
    <property type="match status" value="1"/>
</dbReference>
<dbReference type="InterPro" id="IPR008428">
    <property type="entry name" value="Chond_GalNAc"/>
</dbReference>
<dbReference type="Proteomes" id="UP001249851">
    <property type="component" value="Unassembled WGS sequence"/>
</dbReference>
<organism evidence="11 12">
    <name type="scientific">Acropora cervicornis</name>
    <name type="common">Staghorn coral</name>
    <dbReference type="NCBI Taxonomy" id="6130"/>
    <lineage>
        <taxon>Eukaryota</taxon>
        <taxon>Metazoa</taxon>
        <taxon>Cnidaria</taxon>
        <taxon>Anthozoa</taxon>
        <taxon>Hexacorallia</taxon>
        <taxon>Scleractinia</taxon>
        <taxon>Astrocoeniina</taxon>
        <taxon>Acroporidae</taxon>
        <taxon>Acropora</taxon>
    </lineage>
</organism>
<keyword evidence="3 10" id="KW-0808">Transferase</keyword>
<evidence type="ECO:0000256" key="10">
    <source>
        <dbReference type="RuleBase" id="RU364016"/>
    </source>
</evidence>
<evidence type="ECO:0000256" key="6">
    <source>
        <dbReference type="ARBA" id="ARBA00022989"/>
    </source>
</evidence>
<evidence type="ECO:0000256" key="2">
    <source>
        <dbReference type="ARBA" id="ARBA00009239"/>
    </source>
</evidence>
<dbReference type="Gene3D" id="3.90.550.50">
    <property type="match status" value="1"/>
</dbReference>
<dbReference type="GO" id="GO:0032580">
    <property type="term" value="C:Golgi cisterna membrane"/>
    <property type="evidence" value="ECO:0007669"/>
    <property type="project" value="UniProtKB-SubCell"/>
</dbReference>
<evidence type="ECO:0000256" key="1">
    <source>
        <dbReference type="ARBA" id="ARBA00004447"/>
    </source>
</evidence>
<keyword evidence="6 10" id="KW-1133">Transmembrane helix</keyword>
<gene>
    <name evidence="11" type="ORF">P5673_024159</name>
</gene>
<dbReference type="FunFam" id="3.90.550.50:FF:000004">
    <property type="entry name" value="Hexosyltransferase"/>
    <property type="match status" value="1"/>
</dbReference>
<evidence type="ECO:0000256" key="9">
    <source>
        <dbReference type="ARBA" id="ARBA00023180"/>
    </source>
</evidence>